<evidence type="ECO:0000256" key="3">
    <source>
        <dbReference type="ARBA" id="ARBA00022723"/>
    </source>
</evidence>
<name>A0A1T4U6E9_9GAMM</name>
<dbReference type="Gene3D" id="1.10.150.20">
    <property type="entry name" value="5' to 3' exonuclease, C-terminal subdomain"/>
    <property type="match status" value="1"/>
</dbReference>
<dbReference type="EMBL" id="FUXU01000007">
    <property type="protein sequence ID" value="SKA48325.1"/>
    <property type="molecule type" value="Genomic_DNA"/>
</dbReference>
<keyword evidence="3" id="KW-0479">Metal-binding</keyword>
<keyword evidence="6" id="KW-0460">Magnesium</keyword>
<evidence type="ECO:0000256" key="2">
    <source>
        <dbReference type="ARBA" id="ARBA00022705"/>
    </source>
</evidence>
<sequence length="148" mass="15802">MNLLLKANHFFTFEAIREATEEQLIEVQDVGVIVAKHVASFFSEAHNVEVIDALLACGIHWAAIEQKDENEPQPLAGKTVVLTGTLSQMPRNDAKAALQALGAKVTGSVSAKTDLLIAGEAAGSKLAKAQELGIDILDEEGMIALLKR</sequence>
<keyword evidence="8" id="KW-0234">DNA repair</keyword>
<dbReference type="Pfam" id="PF12826">
    <property type="entry name" value="HHH_2"/>
    <property type="match status" value="1"/>
</dbReference>
<dbReference type="GO" id="GO:0006281">
    <property type="term" value="P:DNA repair"/>
    <property type="evidence" value="ECO:0007669"/>
    <property type="project" value="UniProtKB-KW"/>
</dbReference>
<accession>A0A1T4U6E9</accession>
<evidence type="ECO:0000256" key="4">
    <source>
        <dbReference type="ARBA" id="ARBA00022763"/>
    </source>
</evidence>
<dbReference type="SMART" id="SM00292">
    <property type="entry name" value="BRCT"/>
    <property type="match status" value="1"/>
</dbReference>
<evidence type="ECO:0000256" key="8">
    <source>
        <dbReference type="ARBA" id="ARBA00023204"/>
    </source>
</evidence>
<keyword evidence="1" id="KW-0436">Ligase</keyword>
<evidence type="ECO:0000256" key="1">
    <source>
        <dbReference type="ARBA" id="ARBA00022598"/>
    </source>
</evidence>
<keyword evidence="2" id="KW-0235">DNA replication</keyword>
<dbReference type="AlphaFoldDB" id="A0A1T4U6E9"/>
<keyword evidence="5" id="KW-0862">Zinc</keyword>
<dbReference type="SUPFAM" id="SSF47781">
    <property type="entry name" value="RuvA domain 2-like"/>
    <property type="match status" value="1"/>
</dbReference>
<evidence type="ECO:0000256" key="6">
    <source>
        <dbReference type="ARBA" id="ARBA00022842"/>
    </source>
</evidence>
<dbReference type="InterPro" id="IPR036420">
    <property type="entry name" value="BRCT_dom_sf"/>
</dbReference>
<dbReference type="FunFam" id="3.40.50.10190:FF:000054">
    <property type="entry name" value="DNA ligase"/>
    <property type="match status" value="1"/>
</dbReference>
<keyword evidence="4" id="KW-0227">DNA damage</keyword>
<dbReference type="InterPro" id="IPR041663">
    <property type="entry name" value="DisA/LigA_HHH"/>
</dbReference>
<evidence type="ECO:0000256" key="7">
    <source>
        <dbReference type="ARBA" id="ARBA00023027"/>
    </source>
</evidence>
<keyword evidence="7" id="KW-0520">NAD</keyword>
<evidence type="ECO:0000313" key="11">
    <source>
        <dbReference type="Proteomes" id="UP000190162"/>
    </source>
</evidence>
<dbReference type="GO" id="GO:0016874">
    <property type="term" value="F:ligase activity"/>
    <property type="evidence" value="ECO:0007669"/>
    <property type="project" value="UniProtKB-KW"/>
</dbReference>
<reference evidence="11" key="1">
    <citation type="submission" date="2017-02" db="EMBL/GenBank/DDBJ databases">
        <authorList>
            <person name="Varghese N."/>
            <person name="Submissions S."/>
        </authorList>
    </citation>
    <scope>NUCLEOTIDE SEQUENCE [LARGE SCALE GENOMIC DNA]</scope>
    <source>
        <strain evidence="11">DSM 22720</strain>
    </source>
</reference>
<dbReference type="InterPro" id="IPR010994">
    <property type="entry name" value="RuvA_2-like"/>
</dbReference>
<evidence type="ECO:0000313" key="10">
    <source>
        <dbReference type="EMBL" id="SKA48325.1"/>
    </source>
</evidence>
<dbReference type="PROSITE" id="PS50172">
    <property type="entry name" value="BRCT"/>
    <property type="match status" value="1"/>
</dbReference>
<feature type="domain" description="BRCT" evidence="9">
    <location>
        <begin position="70"/>
        <end position="148"/>
    </location>
</feature>
<dbReference type="GO" id="GO:0046872">
    <property type="term" value="F:metal ion binding"/>
    <property type="evidence" value="ECO:0007669"/>
    <property type="project" value="UniProtKB-KW"/>
</dbReference>
<keyword evidence="11" id="KW-1185">Reference proteome</keyword>
<dbReference type="SUPFAM" id="SSF52113">
    <property type="entry name" value="BRCT domain"/>
    <property type="match status" value="1"/>
</dbReference>
<gene>
    <name evidence="10" type="ORF">SAMN02745132_00870</name>
</gene>
<evidence type="ECO:0000259" key="9">
    <source>
        <dbReference type="PROSITE" id="PS50172"/>
    </source>
</evidence>
<proteinExistence type="predicted"/>
<dbReference type="Proteomes" id="UP000190162">
    <property type="component" value="Unassembled WGS sequence"/>
</dbReference>
<dbReference type="InterPro" id="IPR001357">
    <property type="entry name" value="BRCT_dom"/>
</dbReference>
<dbReference type="Pfam" id="PF00533">
    <property type="entry name" value="BRCT"/>
    <property type="match status" value="1"/>
</dbReference>
<evidence type="ECO:0000256" key="5">
    <source>
        <dbReference type="ARBA" id="ARBA00022833"/>
    </source>
</evidence>
<protein>
    <submittedName>
        <fullName evidence="10">Helix-hairpin-helix motif-containing protein</fullName>
    </submittedName>
</protein>
<dbReference type="Gene3D" id="3.40.50.10190">
    <property type="entry name" value="BRCT domain"/>
    <property type="match status" value="1"/>
</dbReference>
<dbReference type="CDD" id="cd17748">
    <property type="entry name" value="BRCT_DNA_ligase_like"/>
    <property type="match status" value="1"/>
</dbReference>
<organism evidence="10 11">
    <name type="scientific">Enterovibrio nigricans DSM 22720</name>
    <dbReference type="NCBI Taxonomy" id="1121868"/>
    <lineage>
        <taxon>Bacteria</taxon>
        <taxon>Pseudomonadati</taxon>
        <taxon>Pseudomonadota</taxon>
        <taxon>Gammaproteobacteria</taxon>
        <taxon>Vibrionales</taxon>
        <taxon>Vibrionaceae</taxon>
        <taxon>Enterovibrio</taxon>
    </lineage>
</organism>
<dbReference type="GO" id="GO:0006260">
    <property type="term" value="P:DNA replication"/>
    <property type="evidence" value="ECO:0007669"/>
    <property type="project" value="UniProtKB-KW"/>
</dbReference>